<proteinExistence type="predicted"/>
<dbReference type="STRING" id="1304284.L21TH_0415"/>
<keyword evidence="2" id="KW-1185">Reference proteome</keyword>
<dbReference type="EMBL" id="ARZA01000054">
    <property type="protein sequence ID" value="EOD01494.1"/>
    <property type="molecule type" value="Genomic_DNA"/>
</dbReference>
<reference evidence="1 2" key="1">
    <citation type="journal article" date="2015" name="Geomicrobiol. J.">
        <title>Caldisalinibacter kiritimatiensis gen. nov., sp. nov., a moderately thermohalophilic thiosulfate-reducing bacterium from a hypersaline microbial mat.</title>
        <authorList>
            <person name="Ben Hania W."/>
            <person name="Joseph M."/>
            <person name="Fiebig A."/>
            <person name="Bunk B."/>
            <person name="Klenk H.-P."/>
            <person name="Fardeau M.-L."/>
            <person name="Spring S."/>
        </authorList>
    </citation>
    <scope>NUCLEOTIDE SEQUENCE [LARGE SCALE GENOMIC DNA]</scope>
    <source>
        <strain evidence="1 2">L21-TH-D2</strain>
    </source>
</reference>
<sequence>MAVLKCRFNKFIVLEYDSNGRMIKRYITVSNTYPVFLKLKEDLEHGIRIPYDIKKRKRGESFYEYIEEVTRNLIKYNKGIYQDYVDDESKHRVLKKFSDSNLEQIIYNGFKLLFLKSSEDLIFLNYIPKTLSYNPLSDYIIAGFTEHRHYHIYDFDMFGQTMKVINTYDAFMEYSKINNFKANLKMNEPFFSSFDFAVSQGWSIVPDKTSNYCEEEKYLDEDLPPLPFARFHYYRIFDKLIVNRYEKYKDTEEIDDVFERLSQSPSGSCAFCGAPVREGDILCSMCANNID</sequence>
<evidence type="ECO:0000313" key="1">
    <source>
        <dbReference type="EMBL" id="EOD01494.1"/>
    </source>
</evidence>
<comment type="caution">
    <text evidence="1">The sequence shown here is derived from an EMBL/GenBank/DDBJ whole genome shotgun (WGS) entry which is preliminary data.</text>
</comment>
<accession>R1CY49</accession>
<evidence type="ECO:0000313" key="2">
    <source>
        <dbReference type="Proteomes" id="UP000013378"/>
    </source>
</evidence>
<dbReference type="RefSeq" id="WP_006307873.1">
    <property type="nucleotide sequence ID" value="NZ_ARZA01000054.1"/>
</dbReference>
<dbReference type="Proteomes" id="UP000013378">
    <property type="component" value="Unassembled WGS sequence"/>
</dbReference>
<dbReference type="AlphaFoldDB" id="R1CY49"/>
<organism evidence="1 2">
    <name type="scientific">Caldisalinibacter kiritimatiensis</name>
    <dbReference type="NCBI Taxonomy" id="1304284"/>
    <lineage>
        <taxon>Bacteria</taxon>
        <taxon>Bacillati</taxon>
        <taxon>Bacillota</taxon>
        <taxon>Tissierellia</taxon>
        <taxon>Tissierellales</taxon>
        <taxon>Thermohalobacteraceae</taxon>
        <taxon>Caldisalinibacter</taxon>
    </lineage>
</organism>
<protein>
    <submittedName>
        <fullName evidence="1">Uncharacterized protein</fullName>
    </submittedName>
</protein>
<gene>
    <name evidence="1" type="ORF">L21TH_0415</name>
</gene>
<dbReference type="OrthoDB" id="9833575at2"/>
<name>R1CY49_9FIRM</name>